<dbReference type="PANTHER" id="PTHR32099:SF31">
    <property type="entry name" value="PROTEIN KINASE DOMAIN-CONTAINING PROTEIN"/>
    <property type="match status" value="1"/>
</dbReference>
<evidence type="ECO:0000313" key="5">
    <source>
        <dbReference type="EMBL" id="KAK7850883.1"/>
    </source>
</evidence>
<dbReference type="InterPro" id="IPR038408">
    <property type="entry name" value="GNK2_sf"/>
</dbReference>
<feature type="non-terminal residue" evidence="5">
    <location>
        <position position="1"/>
    </location>
</feature>
<keyword evidence="6" id="KW-1185">Reference proteome</keyword>
<dbReference type="PROSITE" id="PS51473">
    <property type="entry name" value="GNK2"/>
    <property type="match status" value="1"/>
</dbReference>
<reference evidence="5 6" key="1">
    <citation type="journal article" date="2018" name="Sci. Data">
        <title>The draft genome sequence of cork oak.</title>
        <authorList>
            <person name="Ramos A.M."/>
            <person name="Usie A."/>
            <person name="Barbosa P."/>
            <person name="Barros P.M."/>
            <person name="Capote T."/>
            <person name="Chaves I."/>
            <person name="Simoes F."/>
            <person name="Abreu I."/>
            <person name="Carrasquinho I."/>
            <person name="Faro C."/>
            <person name="Guimaraes J.B."/>
            <person name="Mendonca D."/>
            <person name="Nobrega F."/>
            <person name="Rodrigues L."/>
            <person name="Saibo N.J.M."/>
            <person name="Varela M.C."/>
            <person name="Egas C."/>
            <person name="Matos J."/>
            <person name="Miguel C.M."/>
            <person name="Oliveira M.M."/>
            <person name="Ricardo C.P."/>
            <person name="Goncalves S."/>
        </authorList>
    </citation>
    <scope>NUCLEOTIDE SEQUENCE [LARGE SCALE GENOMIC DNA]</scope>
    <source>
        <strain evidence="6">cv. HL8</strain>
    </source>
</reference>
<organism evidence="5 6">
    <name type="scientific">Quercus suber</name>
    <name type="common">Cork oak</name>
    <dbReference type="NCBI Taxonomy" id="58331"/>
    <lineage>
        <taxon>Eukaryota</taxon>
        <taxon>Viridiplantae</taxon>
        <taxon>Streptophyta</taxon>
        <taxon>Embryophyta</taxon>
        <taxon>Tracheophyta</taxon>
        <taxon>Spermatophyta</taxon>
        <taxon>Magnoliopsida</taxon>
        <taxon>eudicotyledons</taxon>
        <taxon>Gunneridae</taxon>
        <taxon>Pentapetalae</taxon>
        <taxon>rosids</taxon>
        <taxon>fabids</taxon>
        <taxon>Fagales</taxon>
        <taxon>Fagaceae</taxon>
        <taxon>Quercus</taxon>
    </lineage>
</organism>
<dbReference type="Pfam" id="PF01657">
    <property type="entry name" value="Stress-antifung"/>
    <property type="match status" value="1"/>
</dbReference>
<feature type="chain" id="PRO_5043754578" evidence="3">
    <location>
        <begin position="28"/>
        <end position="167"/>
    </location>
</feature>
<feature type="domain" description="Gnk2-homologous" evidence="4">
    <location>
        <begin position="32"/>
        <end position="133"/>
    </location>
</feature>
<dbReference type="Proteomes" id="UP000237347">
    <property type="component" value="Unassembled WGS sequence"/>
</dbReference>
<evidence type="ECO:0000259" key="4">
    <source>
        <dbReference type="PROSITE" id="PS51473"/>
    </source>
</evidence>
<dbReference type="Gene3D" id="3.30.430.20">
    <property type="entry name" value="Gnk2 domain, C-X8-C-X2-C motif"/>
    <property type="match status" value="1"/>
</dbReference>
<feature type="signal peptide" evidence="3">
    <location>
        <begin position="1"/>
        <end position="27"/>
    </location>
</feature>
<evidence type="ECO:0000256" key="2">
    <source>
        <dbReference type="ARBA" id="ARBA00022737"/>
    </source>
</evidence>
<evidence type="ECO:0000256" key="3">
    <source>
        <dbReference type="SAM" id="SignalP"/>
    </source>
</evidence>
<keyword evidence="2" id="KW-0677">Repeat</keyword>
<evidence type="ECO:0000313" key="6">
    <source>
        <dbReference type="Proteomes" id="UP000237347"/>
    </source>
</evidence>
<protein>
    <submittedName>
        <fullName evidence="5">Cysteine-rich repeat secretory protein 8</fullName>
    </submittedName>
</protein>
<dbReference type="EMBL" id="PKMF04000094">
    <property type="protein sequence ID" value="KAK7850883.1"/>
    <property type="molecule type" value="Genomic_DNA"/>
</dbReference>
<dbReference type="InterPro" id="IPR002902">
    <property type="entry name" value="GNK2"/>
</dbReference>
<dbReference type="AlphaFoldDB" id="A0AAW0LIX1"/>
<dbReference type="PANTHER" id="PTHR32099">
    <property type="entry name" value="CYSTEINE-RICH REPEAT SECRETORY PROTEIN"/>
    <property type="match status" value="1"/>
</dbReference>
<keyword evidence="1 3" id="KW-0732">Signal</keyword>
<name>A0AAW0LIX1_QUESU</name>
<evidence type="ECO:0000256" key="1">
    <source>
        <dbReference type="ARBA" id="ARBA00022729"/>
    </source>
</evidence>
<sequence>HNVLSSRLPSLSFTIICIFVLTSSINSQLPAEIFFKCTDGVGSSEPSDEDYRSNLATLLDSFLSKPFENYSFDNSSYGGIYGFFLCRGDVSNIICQNCIKVANYYITRFNGFAPSCNLRFEIYPFIQRAQASVPIIAIAIANSLPSDNEFLIHGGGRKIRSMVLQVI</sequence>
<gene>
    <name evidence="5" type="primary">CRRSP8</name>
    <name evidence="5" type="ORF">CFP56_043472</name>
</gene>
<accession>A0AAW0LIX1</accession>
<dbReference type="CDD" id="cd23509">
    <property type="entry name" value="Gnk2-like"/>
    <property type="match status" value="1"/>
</dbReference>
<proteinExistence type="predicted"/>
<comment type="caution">
    <text evidence="5">The sequence shown here is derived from an EMBL/GenBank/DDBJ whole genome shotgun (WGS) entry which is preliminary data.</text>
</comment>